<dbReference type="InterPro" id="IPR013383">
    <property type="entry name" value="CRISPR-assoc_prot_DxTHG_CS"/>
</dbReference>
<evidence type="ECO:0000259" key="2">
    <source>
        <dbReference type="Pfam" id="PF22230"/>
    </source>
</evidence>
<evidence type="ECO:0000313" key="4">
    <source>
        <dbReference type="Proteomes" id="UP000028781"/>
    </source>
</evidence>
<dbReference type="AlphaFoldDB" id="A0A076LIL3"/>
<dbReference type="RefSeq" id="WP_048202415.1">
    <property type="nucleotide sequence ID" value="NZ_CP009149.1"/>
</dbReference>
<dbReference type="SUPFAM" id="SSF160980">
    <property type="entry name" value="SSO1389-like"/>
    <property type="match status" value="1"/>
</dbReference>
<reference evidence="3 4" key="1">
    <citation type="journal article" date="2015" name="Int. J. Syst. Evol. Microbiol.">
        <title>M ethanocaldococcus bathoardescens sp. nov., a hyperthermophilic methanogen isolated from a volcanically active deep-sea hydrothermal vent.</title>
        <authorList>
            <person name="Stewart L.C."/>
            <person name="Jung J.H."/>
            <person name="Kim Y.T."/>
            <person name="Kwon S.W."/>
            <person name="Park C.S."/>
            <person name="Holden J.F."/>
        </authorList>
    </citation>
    <scope>NUCLEOTIDE SEQUENCE [LARGE SCALE GENOMIC DNA]</scope>
    <source>
        <strain evidence="3 4">JH146</strain>
    </source>
</reference>
<proteinExistence type="predicted"/>
<dbReference type="GeneID" id="24892123"/>
<organism evidence="3 4">
    <name type="scientific">Methanocaldococcus bathoardescens</name>
    <dbReference type="NCBI Taxonomy" id="1301915"/>
    <lineage>
        <taxon>Archaea</taxon>
        <taxon>Methanobacteriati</taxon>
        <taxon>Methanobacteriota</taxon>
        <taxon>Methanomada group</taxon>
        <taxon>Methanococci</taxon>
        <taxon>Methanococcales</taxon>
        <taxon>Methanocaldococcaceae</taxon>
        <taxon>Methanocaldococcus</taxon>
    </lineage>
</organism>
<dbReference type="Proteomes" id="UP000028781">
    <property type="component" value="Chromosome"/>
</dbReference>
<protein>
    <submittedName>
        <fullName evidence="3">CRISPR-associated protein, TM1812 family</fullName>
    </submittedName>
</protein>
<dbReference type="KEGG" id="mjh:JH146_1491"/>
<dbReference type="OrthoDB" id="116435at2157"/>
<dbReference type="STRING" id="1301915.JH146_1491"/>
<keyword evidence="1" id="KW-0175">Coiled coil</keyword>
<evidence type="ECO:0000256" key="1">
    <source>
        <dbReference type="SAM" id="Coils"/>
    </source>
</evidence>
<feature type="domain" description="CRISPR system endoribonuclease Csx1 CARF" evidence="2">
    <location>
        <begin position="21"/>
        <end position="168"/>
    </location>
</feature>
<dbReference type="Pfam" id="PF22230">
    <property type="entry name" value="Csx1_CARF"/>
    <property type="match status" value="1"/>
</dbReference>
<keyword evidence="4" id="KW-1185">Reference proteome</keyword>
<evidence type="ECO:0000313" key="3">
    <source>
        <dbReference type="EMBL" id="AIJ06333.1"/>
    </source>
</evidence>
<sequence length="632" mass="74723">MAKVLIAPLGVGVIDKNSPKREYRQANYKFEGDKEPISSPFIISVLTKKLKVDKVIVVGTSKSMWEELYEYYAKEVDEFDEDYKIKIKEKIDKSNCKNHELSEEELKKVEEVIDKYLKKINPNATGGSKCKIIKYGINKDEIWENFDIFMGIIEEINNGDEIYLDITHSFRSIPLFMYIMLEFIKYFKNVKLKGIYYGMVDTVIGELGYAPVVDLSPIFEISEWIKGMYEFTTYGNGYLISKLLEKENKEISEKLQKISKYIDANYLKELREEIEELKSLLNGCPDNGRFLKYFISELHKFVNKFSDSKSDFEFLISMAKWNFDNKKYSSGYLCLTDSIFWRLCEFYNLPPIYKNREVMKGMIYCLKDSSYKNIKDIHQKLRDIRNKIAHADVSKKGSEFNPKEDLKMVTNLLRNIELPNFDEIIEELKSEIKNNPENSEKLIKLLKDILNIQIINKIIKAYNFENNEIYWNFISKYLLNRNNKCNSEKLKEIIDIFHKRINNIEELEESFNLLKNVKDEELLDGLALQNAVSHYAKFKLSKLYGIENRENADIFRWILLNRKLCSKNLILQEINKNYFKIYSNRFNQVSDDVLSASKNIIEELNKDLLKIVEEIPLNIIKIEYKRYYSNNW</sequence>
<dbReference type="InterPro" id="IPR053857">
    <property type="entry name" value="Csx1_CARF"/>
</dbReference>
<gene>
    <name evidence="3" type="ORF">JH146_1491</name>
</gene>
<dbReference type="EMBL" id="CP009149">
    <property type="protein sequence ID" value="AIJ06333.1"/>
    <property type="molecule type" value="Genomic_DNA"/>
</dbReference>
<dbReference type="HOGENOM" id="CLU_025124_2_0_2"/>
<feature type="coiled-coil region" evidence="1">
    <location>
        <begin position="244"/>
        <end position="287"/>
    </location>
</feature>
<dbReference type="NCBIfam" id="TIGR02221">
    <property type="entry name" value="cas_TM1812"/>
    <property type="match status" value="1"/>
</dbReference>
<dbReference type="NCBIfam" id="TIGR02549">
    <property type="entry name" value="CRISPR_DxTHG"/>
    <property type="match status" value="1"/>
</dbReference>
<dbReference type="InterPro" id="IPR011742">
    <property type="entry name" value="CRISPR-assoc_prot_TM1812"/>
</dbReference>
<accession>A0A076LIL3</accession>
<name>A0A076LIL3_9EURY</name>